<protein>
    <submittedName>
        <fullName evidence="3">Phosphatase PAP2 family protein</fullName>
    </submittedName>
</protein>
<organism evidence="3 4">
    <name type="scientific">Pseudomonas benzenivorans</name>
    <dbReference type="NCBI Taxonomy" id="556533"/>
    <lineage>
        <taxon>Bacteria</taxon>
        <taxon>Pseudomonadati</taxon>
        <taxon>Pseudomonadota</taxon>
        <taxon>Gammaproteobacteria</taxon>
        <taxon>Pseudomonadales</taxon>
        <taxon>Pseudomonadaceae</taxon>
        <taxon>Pseudomonas</taxon>
    </lineage>
</organism>
<sequence length="265" mass="29435">MDKDIRIQAAWRWPALLGLNLLAAVVLASWLLPPSRALWDGAGLWLFQCLNGSLGHNPLWDGFWAVTSTRLSDALVGVLMLGLMLHSRWVFRVSELRPALFTFLGLLLTLLVIRVLFNKLVGILDWQHASPSTLVPGTYHLSAAFPELERLFELKDRSSRSFPGDHASVLLLWALFMGLFSRGWKLALNLGLALLFVLPRLVAGAHWLVDVTVGGVFIALLAFAWGYCTPLAGHIANGLARLCRPLWAPLQRLPLINRLRVISPS</sequence>
<feature type="transmembrane region" description="Helical" evidence="1">
    <location>
        <begin position="12"/>
        <end position="32"/>
    </location>
</feature>
<dbReference type="SUPFAM" id="SSF48317">
    <property type="entry name" value="Acid phosphatase/Vanadium-dependent haloperoxidase"/>
    <property type="match status" value="1"/>
</dbReference>
<evidence type="ECO:0000313" key="3">
    <source>
        <dbReference type="EMBL" id="WPC05440.1"/>
    </source>
</evidence>
<feature type="domain" description="Phosphatidic acid phosphatase type 2/haloperoxidase" evidence="2">
    <location>
        <begin position="96"/>
        <end position="223"/>
    </location>
</feature>
<dbReference type="RefSeq" id="WP_318644638.1">
    <property type="nucleotide sequence ID" value="NZ_CP137892.1"/>
</dbReference>
<dbReference type="EMBL" id="CP137892">
    <property type="protein sequence ID" value="WPC05440.1"/>
    <property type="molecule type" value="Genomic_DNA"/>
</dbReference>
<dbReference type="Proteomes" id="UP001305928">
    <property type="component" value="Chromosome"/>
</dbReference>
<name>A0ABZ0PX12_9PSED</name>
<accession>A0ABZ0PX12</accession>
<evidence type="ECO:0000313" key="4">
    <source>
        <dbReference type="Proteomes" id="UP001305928"/>
    </source>
</evidence>
<feature type="transmembrane region" description="Helical" evidence="1">
    <location>
        <begin position="98"/>
        <end position="117"/>
    </location>
</feature>
<dbReference type="InterPro" id="IPR036938">
    <property type="entry name" value="PAP2/HPO_sf"/>
</dbReference>
<keyword evidence="1" id="KW-1133">Transmembrane helix</keyword>
<evidence type="ECO:0000256" key="1">
    <source>
        <dbReference type="SAM" id="Phobius"/>
    </source>
</evidence>
<feature type="transmembrane region" description="Helical" evidence="1">
    <location>
        <begin position="187"/>
        <end position="209"/>
    </location>
</feature>
<feature type="transmembrane region" description="Helical" evidence="1">
    <location>
        <begin position="215"/>
        <end position="236"/>
    </location>
</feature>
<dbReference type="Pfam" id="PF01569">
    <property type="entry name" value="PAP2"/>
    <property type="match status" value="1"/>
</dbReference>
<feature type="transmembrane region" description="Helical" evidence="1">
    <location>
        <begin position="162"/>
        <end position="180"/>
    </location>
</feature>
<dbReference type="SMART" id="SM00014">
    <property type="entry name" value="acidPPc"/>
    <property type="match status" value="1"/>
</dbReference>
<feature type="transmembrane region" description="Helical" evidence="1">
    <location>
        <begin position="63"/>
        <end position="86"/>
    </location>
</feature>
<dbReference type="Gene3D" id="1.20.144.10">
    <property type="entry name" value="Phosphatidic acid phosphatase type 2/haloperoxidase"/>
    <property type="match status" value="1"/>
</dbReference>
<keyword evidence="1" id="KW-0472">Membrane</keyword>
<reference evidence="3 4" key="1">
    <citation type="submission" date="2023-11" db="EMBL/GenBank/DDBJ databases">
        <title>Complete genome of Pseudomonas benzenivorans BA3361.</title>
        <authorList>
            <person name="Shin S.Y."/>
            <person name="Song J."/>
            <person name="Kang H."/>
        </authorList>
    </citation>
    <scope>NUCLEOTIDE SEQUENCE [LARGE SCALE GENOMIC DNA]</scope>
    <source>
        <strain evidence="3 4">HNIBRBA3361</strain>
    </source>
</reference>
<proteinExistence type="predicted"/>
<keyword evidence="4" id="KW-1185">Reference proteome</keyword>
<keyword evidence="1" id="KW-0812">Transmembrane</keyword>
<gene>
    <name evidence="3" type="ORF">SBP02_01420</name>
</gene>
<dbReference type="InterPro" id="IPR000326">
    <property type="entry name" value="PAP2/HPO"/>
</dbReference>
<evidence type="ECO:0000259" key="2">
    <source>
        <dbReference type="SMART" id="SM00014"/>
    </source>
</evidence>